<gene>
    <name evidence="2" type="ORF">A2368_01995</name>
</gene>
<keyword evidence="1" id="KW-0472">Membrane</keyword>
<evidence type="ECO:0000256" key="1">
    <source>
        <dbReference type="SAM" id="Phobius"/>
    </source>
</evidence>
<keyword evidence="1" id="KW-1133">Transmembrane helix</keyword>
<feature type="transmembrane region" description="Helical" evidence="1">
    <location>
        <begin position="17"/>
        <end position="35"/>
    </location>
</feature>
<protein>
    <submittedName>
        <fullName evidence="2">Uncharacterized protein</fullName>
    </submittedName>
</protein>
<comment type="caution">
    <text evidence="2">The sequence shown here is derived from an EMBL/GenBank/DDBJ whole genome shotgun (WGS) entry which is preliminary data.</text>
</comment>
<dbReference type="AlphaFoldDB" id="A0A1F5FGF7"/>
<dbReference type="Proteomes" id="UP000176682">
    <property type="component" value="Unassembled WGS sequence"/>
</dbReference>
<proteinExistence type="predicted"/>
<evidence type="ECO:0000313" key="3">
    <source>
        <dbReference type="Proteomes" id="UP000176682"/>
    </source>
</evidence>
<dbReference type="EMBL" id="MFAM01000039">
    <property type="protein sequence ID" value="OGD78663.1"/>
    <property type="molecule type" value="Genomic_DNA"/>
</dbReference>
<feature type="transmembrane region" description="Helical" evidence="1">
    <location>
        <begin position="159"/>
        <end position="182"/>
    </location>
</feature>
<feature type="transmembrane region" description="Helical" evidence="1">
    <location>
        <begin position="41"/>
        <end position="60"/>
    </location>
</feature>
<organism evidence="2 3">
    <name type="scientific">Candidatus Collierbacteria bacterium RIFOXYB1_FULL_49_13</name>
    <dbReference type="NCBI Taxonomy" id="1817728"/>
    <lineage>
        <taxon>Bacteria</taxon>
        <taxon>Candidatus Collieribacteriota</taxon>
    </lineage>
</organism>
<keyword evidence="1" id="KW-0812">Transmembrane</keyword>
<accession>A0A1F5FGF7</accession>
<evidence type="ECO:0000313" key="2">
    <source>
        <dbReference type="EMBL" id="OGD78663.1"/>
    </source>
</evidence>
<name>A0A1F5FGF7_9BACT</name>
<sequence>MRILVKAVELVARSIDLYLYGIAIGSASYLLSYLFRSKYPVIVSAVSLLFAIFIFTYNMVLPKLLELRQKGKRLGLAEIRAVVIANLKRLVLPGLTILLLGFPLVLLSLWVRMNTSIFSRVFFLFITTSLCYTGIFFSIEGRSLFKSMIASILYNLRHVKTFVCILLVYGLISLVIGGTSIFKPSSLWIELSRAVVLWTQGMFVGTYLLIYYQEQN</sequence>
<reference evidence="2 3" key="1">
    <citation type="journal article" date="2016" name="Nat. Commun.">
        <title>Thousands of microbial genomes shed light on interconnected biogeochemical processes in an aquifer system.</title>
        <authorList>
            <person name="Anantharaman K."/>
            <person name="Brown C.T."/>
            <person name="Hug L.A."/>
            <person name="Sharon I."/>
            <person name="Castelle C.J."/>
            <person name="Probst A.J."/>
            <person name="Thomas B.C."/>
            <person name="Singh A."/>
            <person name="Wilkins M.J."/>
            <person name="Karaoz U."/>
            <person name="Brodie E.L."/>
            <person name="Williams K.H."/>
            <person name="Hubbard S.S."/>
            <person name="Banfield J.F."/>
        </authorList>
    </citation>
    <scope>NUCLEOTIDE SEQUENCE [LARGE SCALE GENOMIC DNA]</scope>
</reference>
<feature type="transmembrane region" description="Helical" evidence="1">
    <location>
        <begin position="90"/>
        <end position="111"/>
    </location>
</feature>
<feature type="transmembrane region" description="Helical" evidence="1">
    <location>
        <begin position="117"/>
        <end position="139"/>
    </location>
</feature>
<feature type="transmembrane region" description="Helical" evidence="1">
    <location>
        <begin position="194"/>
        <end position="212"/>
    </location>
</feature>